<dbReference type="GO" id="GO:0016787">
    <property type="term" value="F:hydrolase activity"/>
    <property type="evidence" value="ECO:0007669"/>
    <property type="project" value="UniProtKB-KW"/>
</dbReference>
<accession>A0ABW9XV05</accession>
<evidence type="ECO:0000313" key="2">
    <source>
        <dbReference type="EMBL" id="NBD26498.1"/>
    </source>
</evidence>
<evidence type="ECO:0000259" key="1">
    <source>
        <dbReference type="Pfam" id="PF00144"/>
    </source>
</evidence>
<proteinExistence type="predicted"/>
<gene>
    <name evidence="2" type="ORF">GT019_21715</name>
</gene>
<dbReference type="SUPFAM" id="SSF56601">
    <property type="entry name" value="beta-lactamase/transpeptidase-like"/>
    <property type="match status" value="1"/>
</dbReference>
<dbReference type="InterPro" id="IPR001466">
    <property type="entry name" value="Beta-lactam-related"/>
</dbReference>
<dbReference type="EMBL" id="JAAAMV010000021">
    <property type="protein sequence ID" value="NBD26498.1"/>
    <property type="molecule type" value="Genomic_DNA"/>
</dbReference>
<dbReference type="Gene3D" id="3.40.710.10">
    <property type="entry name" value="DD-peptidase/beta-lactamase superfamily"/>
    <property type="match status" value="1"/>
</dbReference>
<keyword evidence="3" id="KW-1185">Reference proteome</keyword>
<name>A0ABW9XV05_9BACL</name>
<dbReference type="Pfam" id="PF00144">
    <property type="entry name" value="Beta-lactamase"/>
    <property type="match status" value="1"/>
</dbReference>
<protein>
    <submittedName>
        <fullName evidence="2">Serine hydrolase</fullName>
    </submittedName>
</protein>
<dbReference type="Proteomes" id="UP000665561">
    <property type="component" value="Unassembled WGS sequence"/>
</dbReference>
<dbReference type="InterPro" id="IPR050789">
    <property type="entry name" value="Diverse_Enzym_Activities"/>
</dbReference>
<dbReference type="InterPro" id="IPR012338">
    <property type="entry name" value="Beta-lactam/transpept-like"/>
</dbReference>
<organism evidence="2 3">
    <name type="scientific">Paenibacillus glycinis</name>
    <dbReference type="NCBI Taxonomy" id="2697035"/>
    <lineage>
        <taxon>Bacteria</taxon>
        <taxon>Bacillati</taxon>
        <taxon>Bacillota</taxon>
        <taxon>Bacilli</taxon>
        <taxon>Bacillales</taxon>
        <taxon>Paenibacillaceae</taxon>
        <taxon>Paenibacillus</taxon>
    </lineage>
</organism>
<dbReference type="PANTHER" id="PTHR43283:SF7">
    <property type="entry name" value="BETA-LACTAMASE-RELATED DOMAIN-CONTAINING PROTEIN"/>
    <property type="match status" value="1"/>
</dbReference>
<comment type="caution">
    <text evidence="2">The sequence shown here is derived from an EMBL/GenBank/DDBJ whole genome shotgun (WGS) entry which is preliminary data.</text>
</comment>
<feature type="domain" description="Beta-lactamase-related" evidence="1">
    <location>
        <begin position="30"/>
        <end position="314"/>
    </location>
</feature>
<reference evidence="2 3" key="1">
    <citation type="submission" date="2020-01" db="EMBL/GenBank/DDBJ databases">
        <title>Paenibacillus soybeanensis sp. nov. isolated from the nodules of soybean (Glycine max(L.) Merr).</title>
        <authorList>
            <person name="Wang H."/>
        </authorList>
    </citation>
    <scope>NUCLEOTIDE SEQUENCE [LARGE SCALE GENOMIC DNA]</scope>
    <source>
        <strain evidence="2 3">T1</strain>
    </source>
</reference>
<keyword evidence="2" id="KW-0378">Hydrolase</keyword>
<evidence type="ECO:0000313" key="3">
    <source>
        <dbReference type="Proteomes" id="UP000665561"/>
    </source>
</evidence>
<sequence length="339" mass="37496">MTMPPRSDASQASAYRRLDDYMRGVKEELATGAALCVVRGDAVVHEWYDGRADSNPGSRPIDADSQFHLASIRKTYLGFAVSLAIEEGLIASVDDLAADYLEDADRTLLKGTTIRHLLTHTHGLRPGSAIIRVFPAGTGWSYNNAGVNLLIRIVRRVFGRPLAEVLRERVFRPLGFSRTDWRAEPAERLVWMNEAYRGDRGDEANLFASARELAYWGYLHVRKGRIGGKQIAPASVFERAASIAAPEELPADCPRNGFFWWVQDRASAVSELGPRLPRGAFQSLGVYGCAVLAIPSHDAVAVRMLNAFKPNPPGYEYLADIRGFGDLVIETLEYASMKE</sequence>
<dbReference type="PANTHER" id="PTHR43283">
    <property type="entry name" value="BETA-LACTAMASE-RELATED"/>
    <property type="match status" value="1"/>
</dbReference>